<dbReference type="Proteomes" id="UP001162164">
    <property type="component" value="Unassembled WGS sequence"/>
</dbReference>
<comment type="caution">
    <text evidence="2">The sequence shown here is derived from an EMBL/GenBank/DDBJ whole genome shotgun (WGS) entry which is preliminary data.</text>
</comment>
<dbReference type="SMART" id="SM00868">
    <property type="entry name" value="zf-AD"/>
    <property type="match status" value="1"/>
</dbReference>
<dbReference type="InterPro" id="IPR012934">
    <property type="entry name" value="Znf_AD"/>
</dbReference>
<proteinExistence type="predicted"/>
<evidence type="ECO:0000259" key="1">
    <source>
        <dbReference type="SMART" id="SM00868"/>
    </source>
</evidence>
<sequence>MIQIKCYKFRFLQGTTEEKPFFGMDNSRCRLCLDGLQENNSVALKDFETNMLKALLPELDLGISIDPKICDKCIKLLVVCYEFKTTWLENNVKEKNVFTSNETSSVQLLCCLCREHIFEELGSEDLTEWKEMADKCVPELDIFSSKKHYLL</sequence>
<evidence type="ECO:0000313" key="3">
    <source>
        <dbReference type="Proteomes" id="UP001162164"/>
    </source>
</evidence>
<gene>
    <name evidence="2" type="ORF">NQ317_008244</name>
</gene>
<keyword evidence="3" id="KW-1185">Reference proteome</keyword>
<feature type="domain" description="ZAD" evidence="1">
    <location>
        <begin position="28"/>
        <end position="97"/>
    </location>
</feature>
<accession>A0ABQ9J1E4</accession>
<name>A0ABQ9J1E4_9CUCU</name>
<organism evidence="2 3">
    <name type="scientific">Molorchus minor</name>
    <dbReference type="NCBI Taxonomy" id="1323400"/>
    <lineage>
        <taxon>Eukaryota</taxon>
        <taxon>Metazoa</taxon>
        <taxon>Ecdysozoa</taxon>
        <taxon>Arthropoda</taxon>
        <taxon>Hexapoda</taxon>
        <taxon>Insecta</taxon>
        <taxon>Pterygota</taxon>
        <taxon>Neoptera</taxon>
        <taxon>Endopterygota</taxon>
        <taxon>Coleoptera</taxon>
        <taxon>Polyphaga</taxon>
        <taxon>Cucujiformia</taxon>
        <taxon>Chrysomeloidea</taxon>
        <taxon>Cerambycidae</taxon>
        <taxon>Lamiinae</taxon>
        <taxon>Monochamini</taxon>
        <taxon>Molorchus</taxon>
    </lineage>
</organism>
<protein>
    <recommendedName>
        <fullName evidence="1">ZAD domain-containing protein</fullName>
    </recommendedName>
</protein>
<reference evidence="2" key="1">
    <citation type="journal article" date="2023" name="Insect Mol. Biol.">
        <title>Genome sequencing provides insights into the evolution of gene families encoding plant cell wall-degrading enzymes in longhorned beetles.</title>
        <authorList>
            <person name="Shin N.R."/>
            <person name="Okamura Y."/>
            <person name="Kirsch R."/>
            <person name="Pauchet Y."/>
        </authorList>
    </citation>
    <scope>NUCLEOTIDE SEQUENCE</scope>
    <source>
        <strain evidence="2">MMC_N1</strain>
    </source>
</reference>
<dbReference type="EMBL" id="JAPWTJ010001679">
    <property type="protein sequence ID" value="KAJ8970071.1"/>
    <property type="molecule type" value="Genomic_DNA"/>
</dbReference>
<evidence type="ECO:0000313" key="2">
    <source>
        <dbReference type="EMBL" id="KAJ8970071.1"/>
    </source>
</evidence>